<sequence>MNQIIPLTKQLNDLNNKLGSQITCERKSRANLNTKQLKEIESLKSEINLKDFEITSFEARINELEADVSDLEDELEQISLKPDSSSNDSKTGGDAVEEVSGFSKILSFSSHHSEPEHDESKVKDVVEPLIDYVCNKQKEKLDNIQALPIVTLG</sequence>
<feature type="non-terminal residue" evidence="1">
    <location>
        <position position="153"/>
    </location>
</feature>
<comment type="caution">
    <text evidence="1">The sequence shown here is derived from an EMBL/GenBank/DDBJ whole genome shotgun (WGS) entry which is preliminary data.</text>
</comment>
<keyword evidence="2" id="KW-1185">Reference proteome</keyword>
<dbReference type="Proteomes" id="UP000789920">
    <property type="component" value="Unassembled WGS sequence"/>
</dbReference>
<name>A0ACA9MNX4_9GLOM</name>
<protein>
    <submittedName>
        <fullName evidence="1">26000_t:CDS:1</fullName>
    </submittedName>
</protein>
<gene>
    <name evidence="1" type="ORF">RPERSI_LOCUS6054</name>
</gene>
<organism evidence="1 2">
    <name type="scientific">Racocetra persica</name>
    <dbReference type="NCBI Taxonomy" id="160502"/>
    <lineage>
        <taxon>Eukaryota</taxon>
        <taxon>Fungi</taxon>
        <taxon>Fungi incertae sedis</taxon>
        <taxon>Mucoromycota</taxon>
        <taxon>Glomeromycotina</taxon>
        <taxon>Glomeromycetes</taxon>
        <taxon>Diversisporales</taxon>
        <taxon>Gigasporaceae</taxon>
        <taxon>Racocetra</taxon>
    </lineage>
</organism>
<dbReference type="EMBL" id="CAJVQC010009440">
    <property type="protein sequence ID" value="CAG8604629.1"/>
    <property type="molecule type" value="Genomic_DNA"/>
</dbReference>
<proteinExistence type="predicted"/>
<evidence type="ECO:0000313" key="1">
    <source>
        <dbReference type="EMBL" id="CAG8604629.1"/>
    </source>
</evidence>
<accession>A0ACA9MNX4</accession>
<reference evidence="1" key="1">
    <citation type="submission" date="2021-06" db="EMBL/GenBank/DDBJ databases">
        <authorList>
            <person name="Kallberg Y."/>
            <person name="Tangrot J."/>
            <person name="Rosling A."/>
        </authorList>
    </citation>
    <scope>NUCLEOTIDE SEQUENCE</scope>
    <source>
        <strain evidence="1">MA461A</strain>
    </source>
</reference>
<evidence type="ECO:0000313" key="2">
    <source>
        <dbReference type="Proteomes" id="UP000789920"/>
    </source>
</evidence>